<dbReference type="PROSITE" id="PS50943">
    <property type="entry name" value="HTH_CROC1"/>
    <property type="match status" value="1"/>
</dbReference>
<dbReference type="RefSeq" id="WP_003707811.1">
    <property type="nucleotide sequence ID" value="NZ_CAUJPO010000017.1"/>
</dbReference>
<evidence type="ECO:0000256" key="1">
    <source>
        <dbReference type="ARBA" id="ARBA00023125"/>
    </source>
</evidence>
<dbReference type="GO" id="GO:0003700">
    <property type="term" value="F:DNA-binding transcription factor activity"/>
    <property type="evidence" value="ECO:0007669"/>
    <property type="project" value="TreeGrafter"/>
</dbReference>
<dbReference type="GO" id="GO:0003677">
    <property type="term" value="F:DNA binding"/>
    <property type="evidence" value="ECO:0007669"/>
    <property type="project" value="UniProtKB-KW"/>
</dbReference>
<evidence type="ECO:0000259" key="2">
    <source>
        <dbReference type="PROSITE" id="PS50943"/>
    </source>
</evidence>
<reference evidence="3 4" key="1">
    <citation type="submission" date="2018-06" db="EMBL/GenBank/DDBJ databases">
        <authorList>
            <consortium name="Pathogen Informatics"/>
            <person name="Doyle S."/>
        </authorList>
    </citation>
    <scope>NUCLEOTIDE SEQUENCE [LARGE SCALE GENOMIC DNA]</scope>
    <source>
        <strain evidence="3 4">NCTC10616</strain>
    </source>
</reference>
<dbReference type="Gene3D" id="1.10.260.40">
    <property type="entry name" value="lambda repressor-like DNA-binding domains"/>
    <property type="match status" value="1"/>
</dbReference>
<dbReference type="Proteomes" id="UP000254193">
    <property type="component" value="Unassembled WGS sequence"/>
</dbReference>
<dbReference type="AlphaFoldDB" id="A0A378VKD7"/>
<dbReference type="SMART" id="SM00530">
    <property type="entry name" value="HTH_XRE"/>
    <property type="match status" value="1"/>
</dbReference>
<keyword evidence="1 3" id="KW-0238">DNA-binding</keyword>
<keyword evidence="4" id="KW-1185">Reference proteome</keyword>
<dbReference type="GO" id="GO:0005829">
    <property type="term" value="C:cytosol"/>
    <property type="evidence" value="ECO:0007669"/>
    <property type="project" value="TreeGrafter"/>
</dbReference>
<feature type="domain" description="HTH cro/C1-type" evidence="2">
    <location>
        <begin position="14"/>
        <end position="68"/>
    </location>
</feature>
<proteinExistence type="predicted"/>
<dbReference type="PANTHER" id="PTHR46797:SF1">
    <property type="entry name" value="METHYLPHOSPHONATE SYNTHASE"/>
    <property type="match status" value="1"/>
</dbReference>
<sequence length="111" mass="12317">MVKSPINQTVGRAMAKWRKVSGLTQAQLAERLNLSLDAVSRLERGNIALTVERLVELAEIFGCETADLLGEGSTRVRDQAVRLESLLGRLDEEERVGLLDLVGKMVDWKRG</sequence>
<evidence type="ECO:0000313" key="4">
    <source>
        <dbReference type="Proteomes" id="UP000254193"/>
    </source>
</evidence>
<dbReference type="PANTHER" id="PTHR46797">
    <property type="entry name" value="HTH-TYPE TRANSCRIPTIONAL REGULATOR"/>
    <property type="match status" value="1"/>
</dbReference>
<dbReference type="InterPro" id="IPR010982">
    <property type="entry name" value="Lambda_DNA-bd_dom_sf"/>
</dbReference>
<gene>
    <name evidence="3" type="ORF">NCTC10616_00911</name>
</gene>
<accession>A0A378VKD7</accession>
<dbReference type="InterPro" id="IPR050807">
    <property type="entry name" value="TransReg_Diox_bact_type"/>
</dbReference>
<name>A0A378VKD7_NEILA</name>
<evidence type="ECO:0000313" key="3">
    <source>
        <dbReference type="EMBL" id="SUA17249.1"/>
    </source>
</evidence>
<dbReference type="InterPro" id="IPR001387">
    <property type="entry name" value="Cro/C1-type_HTH"/>
</dbReference>
<organism evidence="3 4">
    <name type="scientific">Neisseria lactamica</name>
    <dbReference type="NCBI Taxonomy" id="486"/>
    <lineage>
        <taxon>Bacteria</taxon>
        <taxon>Pseudomonadati</taxon>
        <taxon>Pseudomonadota</taxon>
        <taxon>Betaproteobacteria</taxon>
        <taxon>Neisseriales</taxon>
        <taxon>Neisseriaceae</taxon>
        <taxon>Neisseria</taxon>
    </lineage>
</organism>
<protein>
    <submittedName>
        <fullName evidence="3">DNA-binding protein</fullName>
    </submittedName>
</protein>
<dbReference type="Pfam" id="PF01381">
    <property type="entry name" value="HTH_3"/>
    <property type="match status" value="1"/>
</dbReference>
<dbReference type="EMBL" id="UGRO01000002">
    <property type="protein sequence ID" value="SUA17249.1"/>
    <property type="molecule type" value="Genomic_DNA"/>
</dbReference>
<dbReference type="CDD" id="cd00093">
    <property type="entry name" value="HTH_XRE"/>
    <property type="match status" value="1"/>
</dbReference>
<dbReference type="SUPFAM" id="SSF47413">
    <property type="entry name" value="lambda repressor-like DNA-binding domains"/>
    <property type="match status" value="1"/>
</dbReference>